<keyword evidence="2" id="KW-1185">Reference proteome</keyword>
<protein>
    <submittedName>
        <fullName evidence="1">Uncharacterized protein</fullName>
    </submittedName>
</protein>
<evidence type="ECO:0000313" key="2">
    <source>
        <dbReference type="Proteomes" id="UP001189624"/>
    </source>
</evidence>
<sequence>MQSDIPTSSDLNLPWKDQNRVKDTSLTNSTLTKSPVACRVSNQKAPAAKSITLHTFNQQRQQQFVVSRSIPGDKFEQIEEKLFHLDTFCIQDVKCSFNSKYLSGSMEGKGWKEERRRVRKVLVHKFLLDTATRGSGTQQLPRKLKDKNYAATE</sequence>
<dbReference type="EMBL" id="OY731407">
    <property type="protein sequence ID" value="CAJ1976517.1"/>
    <property type="molecule type" value="Genomic_DNA"/>
</dbReference>
<evidence type="ECO:0000313" key="1">
    <source>
        <dbReference type="EMBL" id="CAJ1976517.1"/>
    </source>
</evidence>
<reference evidence="1" key="1">
    <citation type="submission" date="2023-10" db="EMBL/GenBank/DDBJ databases">
        <authorList>
            <person name="Domelevo Entfellner J.-B."/>
        </authorList>
    </citation>
    <scope>NUCLEOTIDE SEQUENCE</scope>
</reference>
<dbReference type="Gramene" id="rna-AYBTSS11_LOCUS28655">
    <property type="protein sequence ID" value="CAJ1976517.1"/>
    <property type="gene ID" value="gene-AYBTSS11_LOCUS28655"/>
</dbReference>
<accession>A0AA87B6R7</accession>
<proteinExistence type="predicted"/>
<dbReference type="AlphaFoldDB" id="A0AA87B6R7"/>
<dbReference type="Proteomes" id="UP001189624">
    <property type="component" value="Chromosome 10"/>
</dbReference>
<gene>
    <name evidence="1" type="ORF">AYBTSS11_LOCUS28655</name>
</gene>
<organism evidence="1 2">
    <name type="scientific">Sphenostylis stenocarpa</name>
    <dbReference type="NCBI Taxonomy" id="92480"/>
    <lineage>
        <taxon>Eukaryota</taxon>
        <taxon>Viridiplantae</taxon>
        <taxon>Streptophyta</taxon>
        <taxon>Embryophyta</taxon>
        <taxon>Tracheophyta</taxon>
        <taxon>Spermatophyta</taxon>
        <taxon>Magnoliopsida</taxon>
        <taxon>eudicotyledons</taxon>
        <taxon>Gunneridae</taxon>
        <taxon>Pentapetalae</taxon>
        <taxon>rosids</taxon>
        <taxon>fabids</taxon>
        <taxon>Fabales</taxon>
        <taxon>Fabaceae</taxon>
        <taxon>Papilionoideae</taxon>
        <taxon>50 kb inversion clade</taxon>
        <taxon>NPAAA clade</taxon>
        <taxon>indigoferoid/millettioid clade</taxon>
        <taxon>Phaseoleae</taxon>
        <taxon>Sphenostylis</taxon>
    </lineage>
</organism>
<name>A0AA87B6R7_9FABA</name>